<keyword evidence="2" id="KW-1133">Transmembrane helix</keyword>
<protein>
    <submittedName>
        <fullName evidence="3">Uncharacterized protein</fullName>
    </submittedName>
</protein>
<organism evidence="3 4">
    <name type="scientific">Lactuca saligna</name>
    <name type="common">Willowleaf lettuce</name>
    <dbReference type="NCBI Taxonomy" id="75948"/>
    <lineage>
        <taxon>Eukaryota</taxon>
        <taxon>Viridiplantae</taxon>
        <taxon>Streptophyta</taxon>
        <taxon>Embryophyta</taxon>
        <taxon>Tracheophyta</taxon>
        <taxon>Spermatophyta</taxon>
        <taxon>Magnoliopsida</taxon>
        <taxon>eudicotyledons</taxon>
        <taxon>Gunneridae</taxon>
        <taxon>Pentapetalae</taxon>
        <taxon>asterids</taxon>
        <taxon>campanulids</taxon>
        <taxon>Asterales</taxon>
        <taxon>Asteraceae</taxon>
        <taxon>Cichorioideae</taxon>
        <taxon>Cichorieae</taxon>
        <taxon>Lactucinae</taxon>
        <taxon>Lactuca</taxon>
    </lineage>
</organism>
<sequence>MAQGSRIRVILLTTKGLPVYTCGFFCTGTCSCKASLFKYGSISTRGECYLPSELFTMMSVDAGGLPYNFSAFIKVQKARSTPSYKKQLAEVLGSTIGSFVLLLLLVVGIAKFILHEKRMNSEIEKEYLDQVPGMPTRFSYQELKAAMENFSKKLGERGIWISFRRNSRRWLEDCSKMS</sequence>
<reference evidence="3" key="1">
    <citation type="submission" date="2023-04" db="EMBL/GenBank/DDBJ databases">
        <authorList>
            <person name="Vijverberg K."/>
            <person name="Xiong W."/>
            <person name="Schranz E."/>
        </authorList>
    </citation>
    <scope>NUCLEOTIDE SEQUENCE</scope>
</reference>
<dbReference type="InterPro" id="IPR051343">
    <property type="entry name" value="G-type_lectin_kinases/EP1-like"/>
</dbReference>
<feature type="transmembrane region" description="Helical" evidence="2">
    <location>
        <begin position="91"/>
        <end position="114"/>
    </location>
</feature>
<dbReference type="Proteomes" id="UP001177003">
    <property type="component" value="Chromosome 8"/>
</dbReference>
<proteinExistence type="predicted"/>
<dbReference type="EMBL" id="OX465084">
    <property type="protein sequence ID" value="CAI9296513.1"/>
    <property type="molecule type" value="Genomic_DNA"/>
</dbReference>
<evidence type="ECO:0000313" key="3">
    <source>
        <dbReference type="EMBL" id="CAI9296513.1"/>
    </source>
</evidence>
<keyword evidence="2" id="KW-0812">Transmembrane</keyword>
<name>A0AA35ZPK5_LACSI</name>
<keyword evidence="4" id="KW-1185">Reference proteome</keyword>
<dbReference type="PROSITE" id="PS51257">
    <property type="entry name" value="PROKAR_LIPOPROTEIN"/>
    <property type="match status" value="1"/>
</dbReference>
<evidence type="ECO:0000256" key="1">
    <source>
        <dbReference type="ARBA" id="ARBA00022729"/>
    </source>
</evidence>
<dbReference type="PANTHER" id="PTHR47976">
    <property type="entry name" value="G-TYPE LECTIN S-RECEPTOR-LIKE SERINE/THREONINE-PROTEIN KINASE SD2-5"/>
    <property type="match status" value="1"/>
</dbReference>
<evidence type="ECO:0000256" key="2">
    <source>
        <dbReference type="SAM" id="Phobius"/>
    </source>
</evidence>
<dbReference type="AlphaFoldDB" id="A0AA35ZPK5"/>
<keyword evidence="2" id="KW-0472">Membrane</keyword>
<evidence type="ECO:0000313" key="4">
    <source>
        <dbReference type="Proteomes" id="UP001177003"/>
    </source>
</evidence>
<gene>
    <name evidence="3" type="ORF">LSALG_LOCUS35376</name>
</gene>
<dbReference type="PANTHER" id="PTHR47976:SF30">
    <property type="entry name" value="RECEPTOR-LIKE SERINE_THREONINE-PROTEIN KINASE"/>
    <property type="match status" value="1"/>
</dbReference>
<accession>A0AA35ZPK5</accession>
<keyword evidence="1" id="KW-0732">Signal</keyword>